<dbReference type="EMBL" id="VOHE01000002">
    <property type="protein sequence ID" value="TWT20738.1"/>
    <property type="molecule type" value="Genomic_DNA"/>
</dbReference>
<gene>
    <name evidence="1" type="ORF">FQY79_05340</name>
</gene>
<comment type="caution">
    <text evidence="1">The sequence shown here is derived from an EMBL/GenBank/DDBJ whole genome shotgun (WGS) entry which is preliminary data.</text>
</comment>
<protein>
    <submittedName>
        <fullName evidence="1">Uncharacterized protein</fullName>
    </submittedName>
</protein>
<evidence type="ECO:0000313" key="1">
    <source>
        <dbReference type="EMBL" id="TWT20738.1"/>
    </source>
</evidence>
<dbReference type="RefSeq" id="WP_146311459.1">
    <property type="nucleotide sequence ID" value="NZ_VOHE01000002.1"/>
</dbReference>
<accession>A0A5C5U4L9</accession>
<dbReference type="OrthoDB" id="5956546at2"/>
<organism evidence="1 2">
    <name type="scientific">Luteimonas wenzhouensis</name>
    <dbReference type="NCBI Taxonomy" id="2599615"/>
    <lineage>
        <taxon>Bacteria</taxon>
        <taxon>Pseudomonadati</taxon>
        <taxon>Pseudomonadota</taxon>
        <taxon>Gammaproteobacteria</taxon>
        <taxon>Lysobacterales</taxon>
        <taxon>Lysobacteraceae</taxon>
        <taxon>Luteimonas</taxon>
    </lineage>
</organism>
<dbReference type="AlphaFoldDB" id="A0A5C5U4L9"/>
<name>A0A5C5U4L9_9GAMM</name>
<dbReference type="Proteomes" id="UP000315949">
    <property type="component" value="Unassembled WGS sequence"/>
</dbReference>
<proteinExistence type="predicted"/>
<reference evidence="1 2" key="1">
    <citation type="submission" date="2019-07" db="EMBL/GenBank/DDBJ databases">
        <title>Luteimonas sp. YD-1 nov., isolated from acidic soil.</title>
        <authorList>
            <person name="Zhou J."/>
        </authorList>
    </citation>
    <scope>NUCLEOTIDE SEQUENCE [LARGE SCALE GENOMIC DNA]</scope>
    <source>
        <strain evidence="1 2">YD-1</strain>
    </source>
</reference>
<sequence length="100" mass="10552">MKGSNGYAVFFFPQALEALGDPIRPYLQSGDGPDPHVVCSEIDTAGAFVEMTIAGRTPDGREASLELLVPSGMVRMIVSSQQSGDFGFRPHTPSLPGAKA</sequence>
<keyword evidence="2" id="KW-1185">Reference proteome</keyword>
<evidence type="ECO:0000313" key="2">
    <source>
        <dbReference type="Proteomes" id="UP000315949"/>
    </source>
</evidence>